<evidence type="ECO:0000313" key="13">
    <source>
        <dbReference type="Proteomes" id="UP000722459"/>
    </source>
</evidence>
<evidence type="ECO:0000313" key="12">
    <source>
        <dbReference type="EMBL" id="MBT4870039.1"/>
    </source>
</evidence>
<evidence type="ECO:0000256" key="3">
    <source>
        <dbReference type="ARBA" id="ARBA00022490"/>
    </source>
</evidence>
<feature type="domain" description="Exoribonuclease phosphorolytic" evidence="10">
    <location>
        <begin position="22"/>
        <end position="151"/>
    </location>
</feature>
<dbReference type="PANTHER" id="PTHR11953">
    <property type="entry name" value="EXOSOME COMPLEX COMPONENT"/>
    <property type="match status" value="1"/>
</dbReference>
<accession>A0A8T5GDL1</accession>
<dbReference type="SUPFAM" id="SSF55666">
    <property type="entry name" value="Ribonuclease PH domain 2-like"/>
    <property type="match status" value="1"/>
</dbReference>
<evidence type="ECO:0000256" key="2">
    <source>
        <dbReference type="ARBA" id="ARBA00006678"/>
    </source>
</evidence>
<dbReference type="EMBL" id="JABJNZ010000012">
    <property type="protein sequence ID" value="MBT4870039.1"/>
    <property type="molecule type" value="Genomic_DNA"/>
</dbReference>
<keyword evidence="3" id="KW-0963">Cytoplasm</keyword>
<dbReference type="InterPro" id="IPR050080">
    <property type="entry name" value="RNase_PH"/>
</dbReference>
<dbReference type="InterPro" id="IPR001247">
    <property type="entry name" value="ExoRNase_PH_dom1"/>
</dbReference>
<dbReference type="InterPro" id="IPR036345">
    <property type="entry name" value="ExoRNase_PH_dom2_sf"/>
</dbReference>
<dbReference type="Pfam" id="PF03725">
    <property type="entry name" value="RNase_PH_C"/>
    <property type="match status" value="1"/>
</dbReference>
<gene>
    <name evidence="12" type="ORF">HON47_00500</name>
</gene>
<dbReference type="GO" id="GO:0010467">
    <property type="term" value="P:gene expression"/>
    <property type="evidence" value="ECO:0007669"/>
    <property type="project" value="UniProtKB-ARBA"/>
</dbReference>
<dbReference type="Proteomes" id="UP000722459">
    <property type="component" value="Unassembled WGS sequence"/>
</dbReference>
<dbReference type="InterPro" id="IPR027408">
    <property type="entry name" value="PNPase/RNase_PH_dom_sf"/>
</dbReference>
<comment type="subunit">
    <text evidence="8">Component of the archaeal exosome complex. Forms a hexameric ring-like arrangement composed of 3 Rrp41-Rrp42 heterodimers. The hexameric ring associates with a trimer of Rrp4 and/or Csl4 subunits.</text>
</comment>
<organism evidence="12 13">
    <name type="scientific">Candidatus Iainarchaeum sp</name>
    <dbReference type="NCBI Taxonomy" id="3101447"/>
    <lineage>
        <taxon>Archaea</taxon>
        <taxon>Candidatus Iainarchaeota</taxon>
        <taxon>Candidatus Iainarchaeia</taxon>
        <taxon>Candidatus Iainarchaeales</taxon>
        <taxon>Candidatus Iainarchaeaceae</taxon>
        <taxon>Candidatus Iainarchaeum</taxon>
    </lineage>
</organism>
<keyword evidence="5" id="KW-0378">Hydrolase</keyword>
<evidence type="ECO:0000256" key="6">
    <source>
        <dbReference type="ARBA" id="ARBA00022835"/>
    </source>
</evidence>
<evidence type="ECO:0000256" key="1">
    <source>
        <dbReference type="ARBA" id="ARBA00004496"/>
    </source>
</evidence>
<dbReference type="FunFam" id="3.30.230.70:FF:000004">
    <property type="entry name" value="Exosome complex component Rrp41"/>
    <property type="match status" value="1"/>
</dbReference>
<keyword evidence="6" id="KW-0271">Exosome</keyword>
<dbReference type="InterPro" id="IPR011807">
    <property type="entry name" value="Rrp41"/>
</dbReference>
<evidence type="ECO:0000259" key="10">
    <source>
        <dbReference type="Pfam" id="PF01138"/>
    </source>
</evidence>
<dbReference type="GO" id="GO:0016075">
    <property type="term" value="P:rRNA catabolic process"/>
    <property type="evidence" value="ECO:0007669"/>
    <property type="project" value="TreeGrafter"/>
</dbReference>
<feature type="region of interest" description="Disordered" evidence="9">
    <location>
        <begin position="1"/>
        <end position="20"/>
    </location>
</feature>
<reference evidence="12" key="1">
    <citation type="journal article" date="2021" name="ISME J.">
        <title>Mercury methylation by metabolically versatile and cosmopolitan marine bacteria.</title>
        <authorList>
            <person name="Lin H."/>
            <person name="Ascher D.B."/>
            <person name="Myung Y."/>
            <person name="Lamborg C.H."/>
            <person name="Hallam S.J."/>
            <person name="Gionfriddo C.M."/>
            <person name="Holt K.E."/>
            <person name="Moreau J.W."/>
        </authorList>
    </citation>
    <scope>NUCLEOTIDE SEQUENCE</scope>
    <source>
        <strain evidence="12">SI075_bin30</strain>
    </source>
</reference>
<evidence type="ECO:0000259" key="11">
    <source>
        <dbReference type="Pfam" id="PF03725"/>
    </source>
</evidence>
<keyword evidence="7 12" id="KW-0269">Exonuclease</keyword>
<keyword evidence="4" id="KW-0540">Nuclease</keyword>
<dbReference type="GO" id="GO:0000177">
    <property type="term" value="C:cytoplasmic exosome (RNase complex)"/>
    <property type="evidence" value="ECO:0007669"/>
    <property type="project" value="TreeGrafter"/>
</dbReference>
<dbReference type="InterPro" id="IPR015847">
    <property type="entry name" value="ExoRNase_PH_dom2"/>
</dbReference>
<comment type="subcellular location">
    <subcellularLocation>
        <location evidence="1">Cytoplasm</location>
    </subcellularLocation>
</comment>
<dbReference type="PANTHER" id="PTHR11953:SF0">
    <property type="entry name" value="EXOSOME COMPLEX COMPONENT RRP41"/>
    <property type="match status" value="1"/>
</dbReference>
<evidence type="ECO:0000256" key="8">
    <source>
        <dbReference type="ARBA" id="ARBA00062149"/>
    </source>
</evidence>
<comment type="similarity">
    <text evidence="2">Belongs to the RNase PH family.</text>
</comment>
<dbReference type="CDD" id="cd11366">
    <property type="entry name" value="RNase_PH_archRRP41"/>
    <property type="match status" value="1"/>
</dbReference>
<protein>
    <submittedName>
        <fullName evidence="12">Exosome complex exonuclease Rrp41</fullName>
    </submittedName>
</protein>
<dbReference type="InterPro" id="IPR020568">
    <property type="entry name" value="Ribosomal_Su5_D2-typ_SF"/>
</dbReference>
<dbReference type="GO" id="GO:0016896">
    <property type="term" value="F:RNA exonuclease activity, producing 5'-phosphomonoesters"/>
    <property type="evidence" value="ECO:0007669"/>
    <property type="project" value="InterPro"/>
</dbReference>
<feature type="domain" description="Exoribonuclease phosphorolytic" evidence="11">
    <location>
        <begin position="154"/>
        <end position="219"/>
    </location>
</feature>
<dbReference type="Pfam" id="PF01138">
    <property type="entry name" value="RNase_PH"/>
    <property type="match status" value="1"/>
</dbReference>
<name>A0A8T5GDL1_9ARCH</name>
<evidence type="ECO:0000256" key="4">
    <source>
        <dbReference type="ARBA" id="ARBA00022722"/>
    </source>
</evidence>
<sequence>MTEQNVDYKKTKKRLDGRKMDETRPLKIDVGVIPNADGSAYLEWGQNKVYAAVYGPREALPKHSANAYKSVIKVEYRMTSFSVPDRKRPGPNRRDQEISKVLSEALSRAVFVEQFPNTEIGVYVEVIDSNAGSRVACLTAASCALADAGLPMRDLVAATGVGKAYGELVIDLNKDEEDAPDAVDIPIAILPNSEEIVLLQMDGLLTKKEWEKIAKLGIQGCKDVYAIQKEALQKKFKLGEASKKDLGKKTKKKVKK</sequence>
<dbReference type="SUPFAM" id="SSF54211">
    <property type="entry name" value="Ribosomal protein S5 domain 2-like"/>
    <property type="match status" value="1"/>
</dbReference>
<dbReference type="AlphaFoldDB" id="A0A8T5GDL1"/>
<dbReference type="GO" id="GO:0000956">
    <property type="term" value="P:nuclear-transcribed mRNA catabolic process"/>
    <property type="evidence" value="ECO:0007669"/>
    <property type="project" value="UniProtKB-ARBA"/>
</dbReference>
<evidence type="ECO:0000256" key="5">
    <source>
        <dbReference type="ARBA" id="ARBA00022801"/>
    </source>
</evidence>
<evidence type="ECO:0000256" key="9">
    <source>
        <dbReference type="SAM" id="MobiDB-lite"/>
    </source>
</evidence>
<proteinExistence type="inferred from homology"/>
<evidence type="ECO:0000256" key="7">
    <source>
        <dbReference type="ARBA" id="ARBA00022839"/>
    </source>
</evidence>
<dbReference type="Gene3D" id="3.30.230.70">
    <property type="entry name" value="GHMP Kinase, N-terminal domain"/>
    <property type="match status" value="1"/>
</dbReference>
<comment type="caution">
    <text evidence="12">The sequence shown here is derived from an EMBL/GenBank/DDBJ whole genome shotgun (WGS) entry which is preliminary data.</text>
</comment>
<dbReference type="GO" id="GO:0003723">
    <property type="term" value="F:RNA binding"/>
    <property type="evidence" value="ECO:0007669"/>
    <property type="project" value="TreeGrafter"/>
</dbReference>